<protein>
    <submittedName>
        <fullName evidence="5">Hsp20/alpha crystallin family protein</fullName>
    </submittedName>
</protein>
<proteinExistence type="inferred from homology"/>
<gene>
    <name evidence="5" type="ORF">RUMCAL_03257</name>
</gene>
<evidence type="ECO:0000313" key="6">
    <source>
        <dbReference type="Proteomes" id="UP000016662"/>
    </source>
</evidence>
<dbReference type="PANTHER" id="PTHR11527">
    <property type="entry name" value="HEAT-SHOCK PROTEIN 20 FAMILY MEMBER"/>
    <property type="match status" value="1"/>
</dbReference>
<sequence>MMTYLTPFERTGYDLFRSMRDWENEFFGEKSTAMSSCKTDIRDTGDSYVLEAELPGFQKDEIKISVESDTLTLSAVHKEKTEEEKAKDGTYLRRERSTSSYEQKLDISNVDTSKLHAVYENGVLTLTMPKKQPAAPVSRQLEIH</sequence>
<dbReference type="OrthoDB" id="9811615at2"/>
<evidence type="ECO:0000256" key="1">
    <source>
        <dbReference type="PROSITE-ProRule" id="PRU00285"/>
    </source>
</evidence>
<feature type="region of interest" description="Disordered" evidence="3">
    <location>
        <begin position="78"/>
        <end position="100"/>
    </location>
</feature>
<name>U2K619_9FIRM</name>
<accession>U2K619</accession>
<comment type="similarity">
    <text evidence="1 2">Belongs to the small heat shock protein (HSP20) family.</text>
</comment>
<dbReference type="PATRIC" id="fig|411473.3.peg.2729"/>
<dbReference type="InterPro" id="IPR008978">
    <property type="entry name" value="HSP20-like_chaperone"/>
</dbReference>
<dbReference type="Gene3D" id="2.60.40.790">
    <property type="match status" value="1"/>
</dbReference>
<dbReference type="AlphaFoldDB" id="U2K619"/>
<evidence type="ECO:0000313" key="5">
    <source>
        <dbReference type="EMBL" id="ERJ87722.1"/>
    </source>
</evidence>
<dbReference type="eggNOG" id="COG0071">
    <property type="taxonomic scope" value="Bacteria"/>
</dbReference>
<feature type="compositionally biased region" description="Basic and acidic residues" evidence="3">
    <location>
        <begin position="78"/>
        <end position="97"/>
    </location>
</feature>
<dbReference type="SUPFAM" id="SSF49764">
    <property type="entry name" value="HSP20-like chaperones"/>
    <property type="match status" value="1"/>
</dbReference>
<dbReference type="RefSeq" id="WP_021681486.1">
    <property type="nucleotide sequence ID" value="NZ_KI260354.1"/>
</dbReference>
<dbReference type="STRING" id="411473.RUMCAL_03257"/>
<evidence type="ECO:0000259" key="4">
    <source>
        <dbReference type="PROSITE" id="PS01031"/>
    </source>
</evidence>
<dbReference type="EMBL" id="AWVF01000434">
    <property type="protein sequence ID" value="ERJ87722.1"/>
    <property type="molecule type" value="Genomic_DNA"/>
</dbReference>
<dbReference type="CDD" id="cd06471">
    <property type="entry name" value="ACD_LpsHSP_like"/>
    <property type="match status" value="1"/>
</dbReference>
<dbReference type="PROSITE" id="PS01031">
    <property type="entry name" value="SHSP"/>
    <property type="match status" value="1"/>
</dbReference>
<feature type="domain" description="SHSP" evidence="4">
    <location>
        <begin position="30"/>
        <end position="144"/>
    </location>
</feature>
<dbReference type="InterPro" id="IPR031107">
    <property type="entry name" value="Small_HSP"/>
</dbReference>
<keyword evidence="6" id="KW-1185">Reference proteome</keyword>
<comment type="caution">
    <text evidence="5">The sequence shown here is derived from an EMBL/GenBank/DDBJ whole genome shotgun (WGS) entry which is preliminary data.</text>
</comment>
<dbReference type="InterPro" id="IPR002068">
    <property type="entry name" value="A-crystallin/Hsp20_dom"/>
</dbReference>
<dbReference type="Proteomes" id="UP000016662">
    <property type="component" value="Unassembled WGS sequence"/>
</dbReference>
<dbReference type="HOGENOM" id="CLU_046737_8_3_9"/>
<organism evidence="5 6">
    <name type="scientific">Ruminococcus callidus ATCC 27760</name>
    <dbReference type="NCBI Taxonomy" id="411473"/>
    <lineage>
        <taxon>Bacteria</taxon>
        <taxon>Bacillati</taxon>
        <taxon>Bacillota</taxon>
        <taxon>Clostridia</taxon>
        <taxon>Eubacteriales</taxon>
        <taxon>Oscillospiraceae</taxon>
        <taxon>Ruminococcus</taxon>
    </lineage>
</organism>
<dbReference type="Pfam" id="PF00011">
    <property type="entry name" value="HSP20"/>
    <property type="match status" value="1"/>
</dbReference>
<evidence type="ECO:0000256" key="3">
    <source>
        <dbReference type="SAM" id="MobiDB-lite"/>
    </source>
</evidence>
<evidence type="ECO:0000256" key="2">
    <source>
        <dbReference type="RuleBase" id="RU003616"/>
    </source>
</evidence>
<reference evidence="5 6" key="1">
    <citation type="submission" date="2013-07" db="EMBL/GenBank/DDBJ databases">
        <authorList>
            <person name="Weinstock G."/>
            <person name="Sodergren E."/>
            <person name="Wylie T."/>
            <person name="Fulton L."/>
            <person name="Fulton R."/>
            <person name="Fronick C."/>
            <person name="O'Laughlin M."/>
            <person name="Godfrey J."/>
            <person name="Miner T."/>
            <person name="Herter B."/>
            <person name="Appelbaum E."/>
            <person name="Cordes M."/>
            <person name="Lek S."/>
            <person name="Wollam A."/>
            <person name="Pepin K.H."/>
            <person name="Palsikar V.B."/>
            <person name="Mitreva M."/>
            <person name="Wilson R.K."/>
        </authorList>
    </citation>
    <scope>NUCLEOTIDE SEQUENCE [LARGE SCALE GENOMIC DNA]</scope>
    <source>
        <strain evidence="5 6">ATCC 27760</strain>
    </source>
</reference>